<dbReference type="SUPFAM" id="SSF51735">
    <property type="entry name" value="NAD(P)-binding Rossmann-fold domains"/>
    <property type="match status" value="1"/>
</dbReference>
<proteinExistence type="inferred from homology"/>
<dbReference type="PRINTS" id="PR00081">
    <property type="entry name" value="GDHRDH"/>
</dbReference>
<evidence type="ECO:0000313" key="6">
    <source>
        <dbReference type="EMBL" id="KAL1633188.1"/>
    </source>
</evidence>
<keyword evidence="7" id="KW-1185">Reference proteome</keyword>
<evidence type="ECO:0008006" key="8">
    <source>
        <dbReference type="Google" id="ProtNLM"/>
    </source>
</evidence>
<evidence type="ECO:0000256" key="5">
    <source>
        <dbReference type="SAM" id="MobiDB-lite"/>
    </source>
</evidence>
<name>A0ABR3T0T9_9PEZI</name>
<dbReference type="PROSITE" id="PS00061">
    <property type="entry name" value="ADH_SHORT"/>
    <property type="match status" value="1"/>
</dbReference>
<evidence type="ECO:0000313" key="7">
    <source>
        <dbReference type="Proteomes" id="UP001521116"/>
    </source>
</evidence>
<dbReference type="InterPro" id="IPR002347">
    <property type="entry name" value="SDR_fam"/>
</dbReference>
<dbReference type="InterPro" id="IPR020904">
    <property type="entry name" value="Sc_DH/Rdtase_CS"/>
</dbReference>
<dbReference type="PANTHER" id="PTHR43618:SF4">
    <property type="entry name" value="SHORT CHAIN DEHYDROGENASE_REDUCTASE FAMILY (AFU_ORTHOLOGUE AFUA_7G04540)"/>
    <property type="match status" value="1"/>
</dbReference>
<protein>
    <recommendedName>
        <fullName evidence="8">Short chain dehydrogenase/reductase</fullName>
    </recommendedName>
</protein>
<reference evidence="6 7" key="1">
    <citation type="submission" date="2024-02" db="EMBL/GenBank/DDBJ databases">
        <title>De novo assembly and annotation of 12 fungi associated with fruit tree decline syndrome in Ontario, Canada.</title>
        <authorList>
            <person name="Sulman M."/>
            <person name="Ellouze W."/>
            <person name="Ilyukhin E."/>
        </authorList>
    </citation>
    <scope>NUCLEOTIDE SEQUENCE [LARGE SCALE GENOMIC DNA]</scope>
    <source>
        <strain evidence="6 7">M1-105</strain>
    </source>
</reference>
<evidence type="ECO:0000256" key="4">
    <source>
        <dbReference type="RuleBase" id="RU000363"/>
    </source>
</evidence>
<keyword evidence="2" id="KW-0521">NADP</keyword>
<sequence>MATSQPDTASFDRSKLFDVSHVTAVVTGGATGIGLMITQALAANGAKVYITGRRKDALERTVDAYNTGPGKIIALPGDVSSKSDVQRLASELTQKEPNGLQLLVNNAGIARDDATKFSAKGGPPDFSSPTAVSEHFLASEPENWDDTFRTNVTAIYFTSMAFLPLLSKGSAAIPDYSSSIVNVSSISGCMKGSSAGQFAYAASKAAATHVGRMLATTFVKCGVRVNTIAPGVFPSEMTTGKSDDKNKSTLTTSASNPSGRFGNDSDMAASILFLAGRGGTFYNEQIMYPDGGFVTVNALFFTAVLMIIKTKLPTEPSAHPPLPDRRQLLLHGVLIAELLLKRRCDTLGYLNPDTKQARKLFHRARANVANFDHEAEAGWDARTRDRSVRFVADVEDNERGRVFLKKYKRNDWLNTSGRRMSYQEFYGEKK</sequence>
<accession>A0ABR3T0T9</accession>
<feature type="compositionally biased region" description="Polar residues" evidence="5">
    <location>
        <begin position="248"/>
        <end position="258"/>
    </location>
</feature>
<dbReference type="Pfam" id="PF00106">
    <property type="entry name" value="adh_short"/>
    <property type="match status" value="1"/>
</dbReference>
<evidence type="ECO:0000256" key="3">
    <source>
        <dbReference type="ARBA" id="ARBA00023002"/>
    </source>
</evidence>
<evidence type="ECO:0000256" key="1">
    <source>
        <dbReference type="ARBA" id="ARBA00006484"/>
    </source>
</evidence>
<dbReference type="EMBL" id="JAJVDC020000023">
    <property type="protein sequence ID" value="KAL1633188.1"/>
    <property type="molecule type" value="Genomic_DNA"/>
</dbReference>
<feature type="region of interest" description="Disordered" evidence="5">
    <location>
        <begin position="234"/>
        <end position="261"/>
    </location>
</feature>
<comment type="similarity">
    <text evidence="1 4">Belongs to the short-chain dehydrogenases/reductases (SDR) family.</text>
</comment>
<gene>
    <name evidence="6" type="ORF">SLS56_003051</name>
</gene>
<dbReference type="Gene3D" id="3.40.50.720">
    <property type="entry name" value="NAD(P)-binding Rossmann-like Domain"/>
    <property type="match status" value="1"/>
</dbReference>
<dbReference type="InterPro" id="IPR036291">
    <property type="entry name" value="NAD(P)-bd_dom_sf"/>
</dbReference>
<comment type="caution">
    <text evidence="6">The sequence shown here is derived from an EMBL/GenBank/DDBJ whole genome shotgun (WGS) entry which is preliminary data.</text>
</comment>
<keyword evidence="3" id="KW-0560">Oxidoreductase</keyword>
<dbReference type="InterPro" id="IPR052178">
    <property type="entry name" value="Sec_Metab_Biosynth_SDR"/>
</dbReference>
<organism evidence="6 7">
    <name type="scientific">Neofusicoccum ribis</name>
    <dbReference type="NCBI Taxonomy" id="45134"/>
    <lineage>
        <taxon>Eukaryota</taxon>
        <taxon>Fungi</taxon>
        <taxon>Dikarya</taxon>
        <taxon>Ascomycota</taxon>
        <taxon>Pezizomycotina</taxon>
        <taxon>Dothideomycetes</taxon>
        <taxon>Dothideomycetes incertae sedis</taxon>
        <taxon>Botryosphaeriales</taxon>
        <taxon>Botryosphaeriaceae</taxon>
        <taxon>Neofusicoccum</taxon>
    </lineage>
</organism>
<dbReference type="Proteomes" id="UP001521116">
    <property type="component" value="Unassembled WGS sequence"/>
</dbReference>
<evidence type="ECO:0000256" key="2">
    <source>
        <dbReference type="ARBA" id="ARBA00022857"/>
    </source>
</evidence>
<dbReference type="PRINTS" id="PR00080">
    <property type="entry name" value="SDRFAMILY"/>
</dbReference>
<dbReference type="PANTHER" id="PTHR43618">
    <property type="entry name" value="7-ALPHA-HYDROXYSTEROID DEHYDROGENASE"/>
    <property type="match status" value="1"/>
</dbReference>